<gene>
    <name evidence="2" type="ORF">Taro_015165</name>
</gene>
<keyword evidence="3" id="KW-1185">Reference proteome</keyword>
<feature type="non-terminal residue" evidence="2">
    <location>
        <position position="1"/>
    </location>
</feature>
<sequence length="67" mass="7058">SPIPTSPDDETRPTESSVGLQADGVNTIGVLKLMASTQPTSPDDETRSTEFPVDLEADGVDTTDVPR</sequence>
<evidence type="ECO:0000313" key="3">
    <source>
        <dbReference type="Proteomes" id="UP000652761"/>
    </source>
</evidence>
<feature type="region of interest" description="Disordered" evidence="1">
    <location>
        <begin position="35"/>
        <end position="67"/>
    </location>
</feature>
<dbReference type="EMBL" id="NMUH01000648">
    <property type="protein sequence ID" value="MQL82681.1"/>
    <property type="molecule type" value="Genomic_DNA"/>
</dbReference>
<reference evidence="2" key="1">
    <citation type="submission" date="2017-07" db="EMBL/GenBank/DDBJ databases">
        <title>Taro Niue Genome Assembly and Annotation.</title>
        <authorList>
            <person name="Atibalentja N."/>
            <person name="Keating K."/>
            <person name="Fields C.J."/>
        </authorList>
    </citation>
    <scope>NUCLEOTIDE SEQUENCE</scope>
    <source>
        <strain evidence="2">Niue_2</strain>
        <tissue evidence="2">Leaf</tissue>
    </source>
</reference>
<proteinExistence type="predicted"/>
<evidence type="ECO:0000313" key="2">
    <source>
        <dbReference type="EMBL" id="MQL82681.1"/>
    </source>
</evidence>
<dbReference type="Proteomes" id="UP000652761">
    <property type="component" value="Unassembled WGS sequence"/>
</dbReference>
<name>A0A843UH10_COLES</name>
<organism evidence="2 3">
    <name type="scientific">Colocasia esculenta</name>
    <name type="common">Wild taro</name>
    <name type="synonym">Arum esculentum</name>
    <dbReference type="NCBI Taxonomy" id="4460"/>
    <lineage>
        <taxon>Eukaryota</taxon>
        <taxon>Viridiplantae</taxon>
        <taxon>Streptophyta</taxon>
        <taxon>Embryophyta</taxon>
        <taxon>Tracheophyta</taxon>
        <taxon>Spermatophyta</taxon>
        <taxon>Magnoliopsida</taxon>
        <taxon>Liliopsida</taxon>
        <taxon>Araceae</taxon>
        <taxon>Aroideae</taxon>
        <taxon>Colocasieae</taxon>
        <taxon>Colocasia</taxon>
    </lineage>
</organism>
<accession>A0A843UH10</accession>
<protein>
    <submittedName>
        <fullName evidence="2">Uncharacterized protein</fullName>
    </submittedName>
</protein>
<dbReference type="AlphaFoldDB" id="A0A843UH10"/>
<comment type="caution">
    <text evidence="2">The sequence shown here is derived from an EMBL/GenBank/DDBJ whole genome shotgun (WGS) entry which is preliminary data.</text>
</comment>
<feature type="region of interest" description="Disordered" evidence="1">
    <location>
        <begin position="1"/>
        <end position="23"/>
    </location>
</feature>
<evidence type="ECO:0000256" key="1">
    <source>
        <dbReference type="SAM" id="MobiDB-lite"/>
    </source>
</evidence>